<evidence type="ECO:0000313" key="7">
    <source>
        <dbReference type="Proteomes" id="UP000183410"/>
    </source>
</evidence>
<keyword evidence="7" id="KW-1185">Reference proteome</keyword>
<dbReference type="SUPFAM" id="SSF46689">
    <property type="entry name" value="Homeodomain-like"/>
    <property type="match status" value="2"/>
</dbReference>
<dbReference type="Pfam" id="PF01497">
    <property type="entry name" value="Peripla_BP_2"/>
    <property type="match status" value="1"/>
</dbReference>
<dbReference type="PROSITE" id="PS01124">
    <property type="entry name" value="HTH_ARAC_FAMILY_2"/>
    <property type="match status" value="1"/>
</dbReference>
<dbReference type="InterPro" id="IPR002491">
    <property type="entry name" value="ABC_transptr_periplasmic_BD"/>
</dbReference>
<evidence type="ECO:0000259" key="4">
    <source>
        <dbReference type="PROSITE" id="PS01124"/>
    </source>
</evidence>
<keyword evidence="3" id="KW-0804">Transcription</keyword>
<sequence>MLDYTNSKNSCLTGALFHLQAVQVVTGSAELLHIGDSACSYSLILMQVGTCRLLTDDGELLLEGNGCLLPPGTAAAIHAVNSLPLLCTIICFTSSERLEHDTSPSKRPSAEQHRSNELADELAPYFGKLSVKQIKQALPLAERLYAAIEPPYPLALAARLQCHSLLYELLFILMDTNAPEKISETLTSAEAAGRTAAYMNDHYKEPLSRQQLAEMAGLSPWYYSQLFKQVHGVSPMDYLVNVRMRHAKEMLLLSKHNLEHIAQQSGYSSEYYFSRIFKKKMGHAPTIYMKNTEQRLANLCYPFDGHLMALEMNSYASHVDMLAHHRSTYFHKISYPLASGVEPERNLRILRQARPYLIVREKNQMLQNDEHLHSIAPVFGVCWELGWRKHLQEIAGVLRREKHAEQWLESYEQQAADVRRKAIHSYEGATSVILVIYESELYLYGRRNIGDVWFNDLHMRAPFPLEHLPFKEKETTLEELVQWDADIILLHIYEDSHSQSYARMLQQDPRWQALNAVRRQRVYPLQGPAWREYSAYSHMLMLKRFDQMLDAY</sequence>
<dbReference type="Gene3D" id="1.10.10.60">
    <property type="entry name" value="Homeodomain-like"/>
    <property type="match status" value="2"/>
</dbReference>
<dbReference type="Proteomes" id="UP000183410">
    <property type="component" value="Unassembled WGS sequence"/>
</dbReference>
<dbReference type="AlphaFoldDB" id="A0A1I2HGQ2"/>
<protein>
    <submittedName>
        <fullName evidence="6">Substrate-binding protein</fullName>
    </submittedName>
</protein>
<name>A0A1I2HGQ2_9BACL</name>
<dbReference type="PANTHER" id="PTHR43280">
    <property type="entry name" value="ARAC-FAMILY TRANSCRIPTIONAL REGULATOR"/>
    <property type="match status" value="1"/>
</dbReference>
<dbReference type="OrthoDB" id="2461801at2"/>
<organism evidence="6 7">
    <name type="scientific">Paenibacillus algorifonticola</name>
    <dbReference type="NCBI Taxonomy" id="684063"/>
    <lineage>
        <taxon>Bacteria</taxon>
        <taxon>Bacillati</taxon>
        <taxon>Bacillota</taxon>
        <taxon>Bacilli</taxon>
        <taxon>Bacillales</taxon>
        <taxon>Paenibacillaceae</taxon>
        <taxon>Paenibacillus</taxon>
    </lineage>
</organism>
<evidence type="ECO:0000313" key="6">
    <source>
        <dbReference type="EMBL" id="SFF28882.1"/>
    </source>
</evidence>
<proteinExistence type="predicted"/>
<dbReference type="GO" id="GO:0003700">
    <property type="term" value="F:DNA-binding transcription factor activity"/>
    <property type="evidence" value="ECO:0007669"/>
    <property type="project" value="InterPro"/>
</dbReference>
<evidence type="ECO:0000259" key="5">
    <source>
        <dbReference type="PROSITE" id="PS50983"/>
    </source>
</evidence>
<keyword evidence="2" id="KW-0238">DNA-binding</keyword>
<feature type="domain" description="Fe/B12 periplasmic-binding" evidence="5">
    <location>
        <begin position="295"/>
        <end position="552"/>
    </location>
</feature>
<dbReference type="PANTHER" id="PTHR43280:SF28">
    <property type="entry name" value="HTH-TYPE TRANSCRIPTIONAL ACTIVATOR RHAS"/>
    <property type="match status" value="1"/>
</dbReference>
<dbReference type="RefSeq" id="WP_046233838.1">
    <property type="nucleotide sequence ID" value="NZ_FONN01000023.1"/>
</dbReference>
<dbReference type="SUPFAM" id="SSF53807">
    <property type="entry name" value="Helical backbone' metal receptor"/>
    <property type="match status" value="1"/>
</dbReference>
<feature type="domain" description="HTH araC/xylS-type" evidence="4">
    <location>
        <begin position="193"/>
        <end position="291"/>
    </location>
</feature>
<dbReference type="GO" id="GO:0043565">
    <property type="term" value="F:sequence-specific DNA binding"/>
    <property type="evidence" value="ECO:0007669"/>
    <property type="project" value="InterPro"/>
</dbReference>
<evidence type="ECO:0000256" key="1">
    <source>
        <dbReference type="ARBA" id="ARBA00023015"/>
    </source>
</evidence>
<gene>
    <name evidence="6" type="ORF">SAMN04487969_12345</name>
</gene>
<evidence type="ECO:0000256" key="3">
    <source>
        <dbReference type="ARBA" id="ARBA00023163"/>
    </source>
</evidence>
<dbReference type="Gene3D" id="3.40.50.1980">
    <property type="entry name" value="Nitrogenase molybdenum iron protein domain"/>
    <property type="match status" value="1"/>
</dbReference>
<evidence type="ECO:0000256" key="2">
    <source>
        <dbReference type="ARBA" id="ARBA00023125"/>
    </source>
</evidence>
<dbReference type="InterPro" id="IPR009057">
    <property type="entry name" value="Homeodomain-like_sf"/>
</dbReference>
<reference evidence="7" key="1">
    <citation type="submission" date="2016-10" db="EMBL/GenBank/DDBJ databases">
        <authorList>
            <person name="Varghese N."/>
            <person name="Submissions S."/>
        </authorList>
    </citation>
    <scope>NUCLEOTIDE SEQUENCE [LARGE SCALE GENOMIC DNA]</scope>
    <source>
        <strain evidence="7">CGMCC 1.10223</strain>
    </source>
</reference>
<dbReference type="EMBL" id="FONN01000023">
    <property type="protein sequence ID" value="SFF28882.1"/>
    <property type="molecule type" value="Genomic_DNA"/>
</dbReference>
<dbReference type="PROSITE" id="PS50983">
    <property type="entry name" value="FE_B12_PBP"/>
    <property type="match status" value="1"/>
</dbReference>
<dbReference type="SMART" id="SM00342">
    <property type="entry name" value="HTH_ARAC"/>
    <property type="match status" value="1"/>
</dbReference>
<keyword evidence="1" id="KW-0805">Transcription regulation</keyword>
<accession>A0A1I2HGQ2</accession>
<dbReference type="InterPro" id="IPR018060">
    <property type="entry name" value="HTH_AraC"/>
</dbReference>
<dbReference type="Pfam" id="PF12833">
    <property type="entry name" value="HTH_18"/>
    <property type="match status" value="1"/>
</dbReference>